<keyword evidence="15" id="KW-1185">Reference proteome</keyword>
<dbReference type="NCBIfam" id="NF038347">
    <property type="entry name" value="FtsX_Gpos"/>
    <property type="match status" value="1"/>
</dbReference>
<dbReference type="PIRSF" id="PIRSF003097">
    <property type="entry name" value="FtsX"/>
    <property type="match status" value="1"/>
</dbReference>
<feature type="transmembrane region" description="Helical" evidence="11">
    <location>
        <begin position="27"/>
        <end position="48"/>
    </location>
</feature>
<dbReference type="InterPro" id="IPR058204">
    <property type="entry name" value="FtsX_firmicutes-type"/>
</dbReference>
<comment type="subcellular location">
    <subcellularLocation>
        <location evidence="1">Cell membrane</location>
        <topology evidence="1">Multi-pass membrane protein</topology>
    </subcellularLocation>
</comment>
<feature type="transmembrane region" description="Helical" evidence="11">
    <location>
        <begin position="173"/>
        <end position="193"/>
    </location>
</feature>
<dbReference type="AlphaFoldDB" id="A0A371JAT4"/>
<feature type="domain" description="FtsX extracellular" evidence="13">
    <location>
        <begin position="63"/>
        <end position="153"/>
    </location>
</feature>
<dbReference type="InterPro" id="IPR003838">
    <property type="entry name" value="ABC3_permease_C"/>
</dbReference>
<keyword evidence="6 11" id="KW-0812">Transmembrane</keyword>
<dbReference type="EMBL" id="NOJY02000001">
    <property type="protein sequence ID" value="RDY29786.1"/>
    <property type="molecule type" value="Genomic_DNA"/>
</dbReference>
<keyword evidence="9 10" id="KW-0131">Cell cycle</keyword>
<evidence type="ECO:0000256" key="2">
    <source>
        <dbReference type="ARBA" id="ARBA00007379"/>
    </source>
</evidence>
<dbReference type="PANTHER" id="PTHR47755">
    <property type="entry name" value="CELL DIVISION PROTEIN FTSX"/>
    <property type="match status" value="1"/>
</dbReference>
<sequence length="299" mass="32647">MMKPLSKILYSLKQGIKGIFSNKTMSFVSIVSVTSSLIILGIVLTIVLNVNEFIQTTKDEINEIRVSIDTGLEESEKEKLKTEISKISGVKEVAYRSKEESFESMKKSWGEDATLLEGVDNPLDDYFVVTIDNSEKIKSIAAKSLTFEGATDVEYYQDIMENFLSISNTVKKFGGILIIALLIICLVIISNTIKTRVYSKKEEIQVIKYVGASNGFVIAPFIVEGFIIGMTGSLLSLGACVGMYGYILEKITSVISSVVGNVVLPLNSISISLVMVLMITGITVGVLGSIVSVKKHLKV</sequence>
<evidence type="ECO:0000256" key="6">
    <source>
        <dbReference type="ARBA" id="ARBA00022692"/>
    </source>
</evidence>
<evidence type="ECO:0000313" key="15">
    <source>
        <dbReference type="Proteomes" id="UP000215694"/>
    </source>
</evidence>
<dbReference type="GO" id="GO:0005886">
    <property type="term" value="C:plasma membrane"/>
    <property type="evidence" value="ECO:0007669"/>
    <property type="project" value="UniProtKB-SubCell"/>
</dbReference>
<dbReference type="InterPro" id="IPR004513">
    <property type="entry name" value="FtsX"/>
</dbReference>
<evidence type="ECO:0000259" key="13">
    <source>
        <dbReference type="Pfam" id="PF18075"/>
    </source>
</evidence>
<accession>A0A371JAT4</accession>
<evidence type="ECO:0000256" key="11">
    <source>
        <dbReference type="SAM" id="Phobius"/>
    </source>
</evidence>
<dbReference type="GO" id="GO:0051301">
    <property type="term" value="P:cell division"/>
    <property type="evidence" value="ECO:0007669"/>
    <property type="project" value="UniProtKB-KW"/>
</dbReference>
<comment type="caution">
    <text evidence="14">The sequence shown here is derived from an EMBL/GenBank/DDBJ whole genome shotgun (WGS) entry which is preliminary data.</text>
</comment>
<keyword evidence="8 10" id="KW-0472">Membrane</keyword>
<evidence type="ECO:0000256" key="5">
    <source>
        <dbReference type="ARBA" id="ARBA00022618"/>
    </source>
</evidence>
<dbReference type="OrthoDB" id="9812531at2"/>
<feature type="domain" description="ABC3 transporter permease C-terminal" evidence="12">
    <location>
        <begin position="176"/>
        <end position="288"/>
    </location>
</feature>
<organism evidence="14 15">
    <name type="scientific">Romboutsia weinsteinii</name>
    <dbReference type="NCBI Taxonomy" id="2020949"/>
    <lineage>
        <taxon>Bacteria</taxon>
        <taxon>Bacillati</taxon>
        <taxon>Bacillota</taxon>
        <taxon>Clostridia</taxon>
        <taxon>Peptostreptococcales</taxon>
        <taxon>Peptostreptococcaceae</taxon>
        <taxon>Romboutsia</taxon>
    </lineage>
</organism>
<gene>
    <name evidence="14" type="ORF">CHL78_001035</name>
</gene>
<reference evidence="14 15" key="1">
    <citation type="journal article" date="2017" name="Genome Announc.">
        <title>Draft Genome Sequence of Romboutsia weinsteinii sp. nov. Strain CCRI-19649(T) Isolated from Surface Water.</title>
        <authorList>
            <person name="Maheux A.F."/>
            <person name="Boudreau D.K."/>
            <person name="Berube E."/>
            <person name="Boissinot M."/>
            <person name="Cantin P."/>
            <person name="Raymond F."/>
            <person name="Corbeil J."/>
            <person name="Omar R.F."/>
            <person name="Bergeron M.G."/>
        </authorList>
    </citation>
    <scope>NUCLEOTIDE SEQUENCE [LARGE SCALE GENOMIC DNA]</scope>
    <source>
        <strain evidence="14 15">CCRI-19649</strain>
    </source>
</reference>
<name>A0A371JAT4_9FIRM</name>
<dbReference type="PANTHER" id="PTHR47755:SF1">
    <property type="entry name" value="CELL DIVISION PROTEIN FTSX"/>
    <property type="match status" value="1"/>
</dbReference>
<dbReference type="Gene3D" id="3.30.70.3040">
    <property type="match status" value="1"/>
</dbReference>
<evidence type="ECO:0000313" key="14">
    <source>
        <dbReference type="EMBL" id="RDY29786.1"/>
    </source>
</evidence>
<evidence type="ECO:0000256" key="1">
    <source>
        <dbReference type="ARBA" id="ARBA00004651"/>
    </source>
</evidence>
<proteinExistence type="inferred from homology"/>
<keyword evidence="5 10" id="KW-0132">Cell division</keyword>
<evidence type="ECO:0000256" key="10">
    <source>
        <dbReference type="PIRNR" id="PIRNR003097"/>
    </source>
</evidence>
<evidence type="ECO:0000259" key="12">
    <source>
        <dbReference type="Pfam" id="PF02687"/>
    </source>
</evidence>
<dbReference type="Pfam" id="PF18075">
    <property type="entry name" value="FtsX_ECD"/>
    <property type="match status" value="1"/>
</dbReference>
<evidence type="ECO:0000256" key="4">
    <source>
        <dbReference type="ARBA" id="ARBA00022475"/>
    </source>
</evidence>
<dbReference type="RefSeq" id="WP_094369309.1">
    <property type="nucleotide sequence ID" value="NZ_NOJY02000001.1"/>
</dbReference>
<evidence type="ECO:0000256" key="8">
    <source>
        <dbReference type="ARBA" id="ARBA00023136"/>
    </source>
</evidence>
<keyword evidence="4 10" id="KW-1003">Cell membrane</keyword>
<evidence type="ECO:0000256" key="7">
    <source>
        <dbReference type="ARBA" id="ARBA00022989"/>
    </source>
</evidence>
<comment type="function">
    <text evidence="10">Part of the ABC transporter FtsEX involved in asymmetric cellular division facilitating the initiation of sporulation.</text>
</comment>
<evidence type="ECO:0000256" key="3">
    <source>
        <dbReference type="ARBA" id="ARBA00021907"/>
    </source>
</evidence>
<feature type="transmembrane region" description="Helical" evidence="11">
    <location>
        <begin position="214"/>
        <end position="247"/>
    </location>
</feature>
<feature type="transmembrane region" description="Helical" evidence="11">
    <location>
        <begin position="267"/>
        <end position="293"/>
    </location>
</feature>
<protein>
    <recommendedName>
        <fullName evidence="3 10">Cell division protein FtsX</fullName>
    </recommendedName>
</protein>
<evidence type="ECO:0000256" key="9">
    <source>
        <dbReference type="ARBA" id="ARBA00023306"/>
    </source>
</evidence>
<dbReference type="Pfam" id="PF02687">
    <property type="entry name" value="FtsX"/>
    <property type="match status" value="1"/>
</dbReference>
<comment type="similarity">
    <text evidence="2 10">Belongs to the ABC-4 integral membrane protein family. FtsX subfamily.</text>
</comment>
<keyword evidence="7 11" id="KW-1133">Transmembrane helix</keyword>
<dbReference type="InterPro" id="IPR040690">
    <property type="entry name" value="FtsX_ECD"/>
</dbReference>
<dbReference type="Proteomes" id="UP000215694">
    <property type="component" value="Unassembled WGS sequence"/>
</dbReference>